<comment type="caution">
    <text evidence="5">The sequence shown here is derived from an EMBL/GenBank/DDBJ whole genome shotgun (WGS) entry which is preliminary data.</text>
</comment>
<keyword evidence="3" id="KW-0611">Plant defense</keyword>
<dbReference type="Proteomes" id="UP001604277">
    <property type="component" value="Unassembled WGS sequence"/>
</dbReference>
<organism evidence="5 6">
    <name type="scientific">Forsythia ovata</name>
    <dbReference type="NCBI Taxonomy" id="205694"/>
    <lineage>
        <taxon>Eukaryota</taxon>
        <taxon>Viridiplantae</taxon>
        <taxon>Streptophyta</taxon>
        <taxon>Embryophyta</taxon>
        <taxon>Tracheophyta</taxon>
        <taxon>Spermatophyta</taxon>
        <taxon>Magnoliopsida</taxon>
        <taxon>eudicotyledons</taxon>
        <taxon>Gunneridae</taxon>
        <taxon>Pentapetalae</taxon>
        <taxon>asterids</taxon>
        <taxon>lamiids</taxon>
        <taxon>Lamiales</taxon>
        <taxon>Oleaceae</taxon>
        <taxon>Forsythieae</taxon>
        <taxon>Forsythia</taxon>
    </lineage>
</organism>
<proteinExistence type="predicted"/>
<evidence type="ECO:0000256" key="3">
    <source>
        <dbReference type="ARBA" id="ARBA00022821"/>
    </source>
</evidence>
<keyword evidence="2" id="KW-0547">Nucleotide-binding</keyword>
<dbReference type="AlphaFoldDB" id="A0ABD1TLV5"/>
<dbReference type="GO" id="GO:0006952">
    <property type="term" value="P:defense response"/>
    <property type="evidence" value="ECO:0007669"/>
    <property type="project" value="UniProtKB-KW"/>
</dbReference>
<dbReference type="Gene3D" id="1.20.5.4130">
    <property type="match status" value="1"/>
</dbReference>
<evidence type="ECO:0000313" key="5">
    <source>
        <dbReference type="EMBL" id="KAL2513578.1"/>
    </source>
</evidence>
<protein>
    <submittedName>
        <fullName evidence="5">Disease resistance protein RGA3</fullName>
    </submittedName>
</protein>
<evidence type="ECO:0000256" key="2">
    <source>
        <dbReference type="ARBA" id="ARBA00022741"/>
    </source>
</evidence>
<dbReference type="GO" id="GO:0000166">
    <property type="term" value="F:nucleotide binding"/>
    <property type="evidence" value="ECO:0007669"/>
    <property type="project" value="UniProtKB-KW"/>
</dbReference>
<keyword evidence="1" id="KW-0677">Repeat</keyword>
<evidence type="ECO:0000256" key="1">
    <source>
        <dbReference type="ARBA" id="ARBA00022737"/>
    </source>
</evidence>
<evidence type="ECO:0000313" key="6">
    <source>
        <dbReference type="Proteomes" id="UP001604277"/>
    </source>
</evidence>
<dbReference type="EMBL" id="JBFOLJ010000008">
    <property type="protein sequence ID" value="KAL2513578.1"/>
    <property type="molecule type" value="Genomic_DNA"/>
</dbReference>
<feature type="domain" description="Disease resistance N-terminal" evidence="4">
    <location>
        <begin position="24"/>
        <end position="105"/>
    </location>
</feature>
<evidence type="ECO:0000259" key="4">
    <source>
        <dbReference type="Pfam" id="PF18052"/>
    </source>
</evidence>
<reference evidence="6" key="1">
    <citation type="submission" date="2024-07" db="EMBL/GenBank/DDBJ databases">
        <title>Two chromosome-level genome assemblies of Korean endemic species Abeliophyllum distichum and Forsythia ovata (Oleaceae).</title>
        <authorList>
            <person name="Jang H."/>
        </authorList>
    </citation>
    <scope>NUCLEOTIDE SEQUENCE [LARGE SCALE GENOMIC DNA]</scope>
</reference>
<dbReference type="InterPro" id="IPR041118">
    <property type="entry name" value="Rx_N"/>
</dbReference>
<accession>A0ABD1TLV5</accession>
<name>A0ABD1TLV5_9LAMI</name>
<keyword evidence="6" id="KW-1185">Reference proteome</keyword>
<dbReference type="Pfam" id="PF18052">
    <property type="entry name" value="Rx_N"/>
    <property type="match status" value="1"/>
</dbReference>
<sequence>MDSSSCTEKLHRMVDRMDKKTGVIFDKLANPVLQKFADYWELEDRFKKLQRILPLVQAVIQDAEEQQATDKSIRIWLSQLKDAAYKAEDLLEEYTFMQNYKNSKPYDVNFANFTNILDDLQKAARFMVGTKTKGR</sequence>
<gene>
    <name evidence="5" type="ORF">Fot_27549</name>
</gene>